<dbReference type="InterPro" id="IPR051695">
    <property type="entry name" value="Phosphoglycerate_Mutase"/>
</dbReference>
<protein>
    <submittedName>
        <fullName evidence="4">Uncharacterized protein</fullName>
    </submittedName>
</protein>
<dbReference type="GO" id="GO:0045820">
    <property type="term" value="P:negative regulation of glycolytic process"/>
    <property type="evidence" value="ECO:0007669"/>
    <property type="project" value="TreeGrafter"/>
</dbReference>
<evidence type="ECO:0000313" key="4">
    <source>
        <dbReference type="EMBL" id="PVU92170.1"/>
    </source>
</evidence>
<dbReference type="InterPro" id="IPR001345">
    <property type="entry name" value="PG/BPGM_mutase_AS"/>
</dbReference>
<dbReference type="GO" id="GO:0005829">
    <property type="term" value="C:cytosol"/>
    <property type="evidence" value="ECO:0007669"/>
    <property type="project" value="TreeGrafter"/>
</dbReference>
<dbReference type="Proteomes" id="UP000245699">
    <property type="component" value="Unassembled WGS sequence"/>
</dbReference>
<gene>
    <name evidence="4" type="ORF">BB559_003821</name>
</gene>
<sequence length="283" mass="32004">MKNENFKSEIKLWLCRHGETTVNMYNCVQGQRINPPLNDRGRKQAEYLGEYFKNKSIDFIAFSVSERAKETAQAVAQYHTSAPQKSYKELVELEFGALEGKHVSQGYTDLIEKWDKKHEVYLEAPTGITKGESPVDCLKRLLPGIKDVINTCKTNDYKEAVLVVHSRVIQILMSYLVDKDLNNMARYKQGKAASNQLSIKFGGQNDKGGKVGERSSLSEFVDDEGFFDGLNIGADIVNNTEYIPQDVLSKVSSESWILNPQPHNQYIYFDVSANGRCELKQST</sequence>
<comment type="caution">
    <text evidence="4">The sequence shown here is derived from an EMBL/GenBank/DDBJ whole genome shotgun (WGS) entry which is preliminary data.</text>
</comment>
<dbReference type="GO" id="GO:0004331">
    <property type="term" value="F:fructose-2,6-bisphosphate 2-phosphatase activity"/>
    <property type="evidence" value="ECO:0007669"/>
    <property type="project" value="TreeGrafter"/>
</dbReference>
<evidence type="ECO:0000256" key="2">
    <source>
        <dbReference type="PIRSR" id="PIRSR613078-1"/>
    </source>
</evidence>
<dbReference type="SUPFAM" id="SSF53254">
    <property type="entry name" value="Phosphoglycerate mutase-like"/>
    <property type="match status" value="1"/>
</dbReference>
<dbReference type="GO" id="GO:0043456">
    <property type="term" value="P:regulation of pentose-phosphate shunt"/>
    <property type="evidence" value="ECO:0007669"/>
    <property type="project" value="TreeGrafter"/>
</dbReference>
<dbReference type="InterPro" id="IPR013078">
    <property type="entry name" value="His_Pase_superF_clade-1"/>
</dbReference>
<proteinExistence type="predicted"/>
<keyword evidence="5" id="KW-1185">Reference proteome</keyword>
<evidence type="ECO:0000256" key="3">
    <source>
        <dbReference type="PIRSR" id="PIRSR613078-2"/>
    </source>
</evidence>
<keyword evidence="1" id="KW-0378">Hydrolase</keyword>
<feature type="binding site" evidence="3">
    <location>
        <begin position="16"/>
        <end position="23"/>
    </location>
    <ligand>
        <name>substrate</name>
    </ligand>
</feature>
<feature type="binding site" evidence="3">
    <location>
        <position position="67"/>
    </location>
    <ligand>
        <name>substrate</name>
    </ligand>
</feature>
<dbReference type="CDD" id="cd07067">
    <property type="entry name" value="HP_PGM_like"/>
    <property type="match status" value="1"/>
</dbReference>
<feature type="active site" description="Proton donor/acceptor" evidence="2">
    <location>
        <position position="92"/>
    </location>
</feature>
<dbReference type="InterPro" id="IPR029033">
    <property type="entry name" value="His_PPase_superfam"/>
</dbReference>
<dbReference type="Gene3D" id="3.40.50.1240">
    <property type="entry name" value="Phosphoglycerate mutase-like"/>
    <property type="match status" value="1"/>
</dbReference>
<evidence type="ECO:0000256" key="1">
    <source>
        <dbReference type="ARBA" id="ARBA00022801"/>
    </source>
</evidence>
<evidence type="ECO:0000313" key="5">
    <source>
        <dbReference type="Proteomes" id="UP000245699"/>
    </source>
</evidence>
<organism evidence="4 5">
    <name type="scientific">Furculomyces boomerangus</name>
    <dbReference type="NCBI Taxonomy" id="61424"/>
    <lineage>
        <taxon>Eukaryota</taxon>
        <taxon>Fungi</taxon>
        <taxon>Fungi incertae sedis</taxon>
        <taxon>Zoopagomycota</taxon>
        <taxon>Kickxellomycotina</taxon>
        <taxon>Harpellomycetes</taxon>
        <taxon>Harpellales</taxon>
        <taxon>Harpellaceae</taxon>
        <taxon>Furculomyces</taxon>
    </lineage>
</organism>
<dbReference type="PROSITE" id="PS00175">
    <property type="entry name" value="PG_MUTASE"/>
    <property type="match status" value="1"/>
</dbReference>
<dbReference type="SMART" id="SM00855">
    <property type="entry name" value="PGAM"/>
    <property type="match status" value="1"/>
</dbReference>
<dbReference type="PANTHER" id="PTHR46517:SF1">
    <property type="entry name" value="FRUCTOSE-2,6-BISPHOSPHATASE TIGAR"/>
    <property type="match status" value="1"/>
</dbReference>
<dbReference type="AlphaFoldDB" id="A0A2T9YIM5"/>
<dbReference type="EMBL" id="MBFT01000382">
    <property type="protein sequence ID" value="PVU92170.1"/>
    <property type="molecule type" value="Genomic_DNA"/>
</dbReference>
<accession>A0A2T9YIM5</accession>
<name>A0A2T9YIM5_9FUNG</name>
<dbReference type="STRING" id="61424.A0A2T9YIM5"/>
<dbReference type="PANTHER" id="PTHR46517">
    <property type="entry name" value="FRUCTOSE-2,6-BISPHOSPHATASE TIGAR"/>
    <property type="match status" value="1"/>
</dbReference>
<dbReference type="Pfam" id="PF00300">
    <property type="entry name" value="His_Phos_1"/>
    <property type="match status" value="1"/>
</dbReference>
<reference evidence="4 5" key="1">
    <citation type="journal article" date="2018" name="MBio">
        <title>Comparative Genomics Reveals the Core Gene Toolbox for the Fungus-Insect Symbiosis.</title>
        <authorList>
            <person name="Wang Y."/>
            <person name="Stata M."/>
            <person name="Wang W."/>
            <person name="Stajich J.E."/>
            <person name="White M.M."/>
            <person name="Moncalvo J.M."/>
        </authorList>
    </citation>
    <scope>NUCLEOTIDE SEQUENCE [LARGE SCALE GENOMIC DNA]</scope>
    <source>
        <strain evidence="4 5">AUS-77-4</strain>
    </source>
</reference>
<feature type="active site" description="Tele-phosphohistidine intermediate" evidence="2">
    <location>
        <position position="17"/>
    </location>
</feature>
<dbReference type="OrthoDB" id="354304at2759"/>